<dbReference type="Proteomes" id="UP001172102">
    <property type="component" value="Unassembled WGS sequence"/>
</dbReference>
<evidence type="ECO:0000313" key="2">
    <source>
        <dbReference type="EMBL" id="KAK0707337.1"/>
    </source>
</evidence>
<keyword evidence="3" id="KW-1185">Reference proteome</keyword>
<feature type="compositionally biased region" description="Low complexity" evidence="1">
    <location>
        <begin position="43"/>
        <end position="54"/>
    </location>
</feature>
<accession>A0AA40A114</accession>
<organism evidence="2 3">
    <name type="scientific">Lasiosphaeris hirsuta</name>
    <dbReference type="NCBI Taxonomy" id="260670"/>
    <lineage>
        <taxon>Eukaryota</taxon>
        <taxon>Fungi</taxon>
        <taxon>Dikarya</taxon>
        <taxon>Ascomycota</taxon>
        <taxon>Pezizomycotina</taxon>
        <taxon>Sordariomycetes</taxon>
        <taxon>Sordariomycetidae</taxon>
        <taxon>Sordariales</taxon>
        <taxon>Lasiosphaeriaceae</taxon>
        <taxon>Lasiosphaeris</taxon>
    </lineage>
</organism>
<protein>
    <submittedName>
        <fullName evidence="2">Uncharacterized protein</fullName>
    </submittedName>
</protein>
<comment type="caution">
    <text evidence="2">The sequence shown here is derived from an EMBL/GenBank/DDBJ whole genome shotgun (WGS) entry which is preliminary data.</text>
</comment>
<sequence>MVWGLRGKAGTKSPALTQPTVRQPISPPSTPVSERASPTRSVTPPDAIAPTTTPATATAANATALLDRAVLQIKRYRDRPGTAAVLPKHSEDLIATRNLIQMIRFQLSCQTPPVVTALDTLETVIEELVACTREGSRGGSLEQLNNAMEELNHATKNLQQQLPGDMVTTRANKVVGGFQNNAQIGGERGYGRLVIDATGNDAKDGMQINAPIFGDPDFLAKIAATFANRQQATV</sequence>
<evidence type="ECO:0000256" key="1">
    <source>
        <dbReference type="SAM" id="MobiDB-lite"/>
    </source>
</evidence>
<feature type="region of interest" description="Disordered" evidence="1">
    <location>
        <begin position="1"/>
        <end position="54"/>
    </location>
</feature>
<proteinExistence type="predicted"/>
<name>A0AA40A114_9PEZI</name>
<reference evidence="2" key="1">
    <citation type="submission" date="2023-06" db="EMBL/GenBank/DDBJ databases">
        <title>Genome-scale phylogeny and comparative genomics of the fungal order Sordariales.</title>
        <authorList>
            <consortium name="Lawrence Berkeley National Laboratory"/>
            <person name="Hensen N."/>
            <person name="Bonometti L."/>
            <person name="Westerberg I."/>
            <person name="Brannstrom I.O."/>
            <person name="Guillou S."/>
            <person name="Cros-Aarteil S."/>
            <person name="Calhoun S."/>
            <person name="Haridas S."/>
            <person name="Kuo A."/>
            <person name="Mondo S."/>
            <person name="Pangilinan J."/>
            <person name="Riley R."/>
            <person name="Labutti K."/>
            <person name="Andreopoulos B."/>
            <person name="Lipzen A."/>
            <person name="Chen C."/>
            <person name="Yanf M."/>
            <person name="Daum C."/>
            <person name="Ng V."/>
            <person name="Clum A."/>
            <person name="Steindorff A."/>
            <person name="Ohm R."/>
            <person name="Martin F."/>
            <person name="Silar P."/>
            <person name="Natvig D."/>
            <person name="Lalanne C."/>
            <person name="Gautier V."/>
            <person name="Ament-Velasquez S.L."/>
            <person name="Kruys A."/>
            <person name="Hutchinson M.I."/>
            <person name="Powell A.J."/>
            <person name="Barry K."/>
            <person name="Miller A.N."/>
            <person name="Grigoriev I.V."/>
            <person name="Debuchy R."/>
            <person name="Gladieux P."/>
            <person name="Thoren M.H."/>
            <person name="Johannesson H."/>
        </authorList>
    </citation>
    <scope>NUCLEOTIDE SEQUENCE</scope>
    <source>
        <strain evidence="2">SMH4607-1</strain>
    </source>
</reference>
<evidence type="ECO:0000313" key="3">
    <source>
        <dbReference type="Proteomes" id="UP001172102"/>
    </source>
</evidence>
<dbReference type="AlphaFoldDB" id="A0AA40A114"/>
<gene>
    <name evidence="2" type="ORF">B0H67DRAFT_556051</name>
</gene>
<dbReference type="EMBL" id="JAUKUA010000006">
    <property type="protein sequence ID" value="KAK0707337.1"/>
    <property type="molecule type" value="Genomic_DNA"/>
</dbReference>
<feature type="compositionally biased region" description="Polar residues" evidence="1">
    <location>
        <begin position="14"/>
        <end position="23"/>
    </location>
</feature>